<evidence type="ECO:0000313" key="7">
    <source>
        <dbReference type="EMBL" id="MFH5210768.1"/>
    </source>
</evidence>
<dbReference type="InterPro" id="IPR011701">
    <property type="entry name" value="MFS"/>
</dbReference>
<keyword evidence="4 5" id="KW-0472">Membrane</keyword>
<feature type="transmembrane region" description="Helical" evidence="5">
    <location>
        <begin position="297"/>
        <end position="324"/>
    </location>
</feature>
<feature type="transmembrane region" description="Helical" evidence="5">
    <location>
        <begin position="336"/>
        <end position="356"/>
    </location>
</feature>
<dbReference type="InterPro" id="IPR020846">
    <property type="entry name" value="MFS_dom"/>
</dbReference>
<keyword evidence="3 5" id="KW-1133">Transmembrane helix</keyword>
<evidence type="ECO:0000259" key="6">
    <source>
        <dbReference type="PROSITE" id="PS50850"/>
    </source>
</evidence>
<dbReference type="SUPFAM" id="SSF103473">
    <property type="entry name" value="MFS general substrate transporter"/>
    <property type="match status" value="1"/>
</dbReference>
<feature type="transmembrane region" description="Helical" evidence="5">
    <location>
        <begin position="81"/>
        <end position="99"/>
    </location>
</feature>
<accession>A0ABW7JSH2</accession>
<feature type="transmembrane region" description="Helical" evidence="5">
    <location>
        <begin position="168"/>
        <end position="188"/>
    </location>
</feature>
<protein>
    <submittedName>
        <fullName evidence="7">MFS transporter</fullName>
    </submittedName>
</protein>
<dbReference type="RefSeq" id="WP_395116759.1">
    <property type="nucleotide sequence ID" value="NZ_JBIMSO010000066.1"/>
</dbReference>
<evidence type="ECO:0000256" key="1">
    <source>
        <dbReference type="ARBA" id="ARBA00004651"/>
    </source>
</evidence>
<sequence>MASEPRQPSLLSIRGLPTILAIGAAVFGGWAMLLPVVPLALSLSGESDAIAGASTAVFMAATVAVQLATPKLLRAWGYRRVLAAGAALLGLPAFALLLSTDAIPVLGISAVRGIGFGLITVAGAAFVAEITPDHQLGRASAAIGIASAGGQVVGLPAGLALVDLTSTAPVFVIGALIPTIAMAAVALLPDVYPKSSDDGARRVRLPLTALLGPLLAMIVLAAALGGVTSLVPIATHDVAIVATIALAATSACQVAGRYAAGALSDRFGPGRLLVPSLAVAATGLALLAFALHSDVWALGVIVGGALLGLGFGACQNDSLVVIFAAAGPYRRGSASAAWNIAYDGGTGIGALSLGVLATVQGYSLAFVVAAVAVALAVPFTLKT</sequence>
<feature type="transmembrane region" description="Helical" evidence="5">
    <location>
        <begin position="139"/>
        <end position="162"/>
    </location>
</feature>
<dbReference type="Gene3D" id="1.20.1250.20">
    <property type="entry name" value="MFS general substrate transporter like domains"/>
    <property type="match status" value="1"/>
</dbReference>
<evidence type="ECO:0000313" key="8">
    <source>
        <dbReference type="Proteomes" id="UP001609175"/>
    </source>
</evidence>
<feature type="transmembrane region" description="Helical" evidence="5">
    <location>
        <begin position="362"/>
        <end position="381"/>
    </location>
</feature>
<feature type="domain" description="Major facilitator superfamily (MFS) profile" evidence="6">
    <location>
        <begin position="9"/>
        <end position="383"/>
    </location>
</feature>
<comment type="caution">
    <text evidence="7">The sequence shown here is derived from an EMBL/GenBank/DDBJ whole genome shotgun (WGS) entry which is preliminary data.</text>
</comment>
<evidence type="ECO:0000256" key="3">
    <source>
        <dbReference type="ARBA" id="ARBA00022989"/>
    </source>
</evidence>
<dbReference type="InterPro" id="IPR036259">
    <property type="entry name" value="MFS_trans_sf"/>
</dbReference>
<feature type="transmembrane region" description="Helical" evidence="5">
    <location>
        <begin position="272"/>
        <end position="291"/>
    </location>
</feature>
<feature type="transmembrane region" description="Helical" evidence="5">
    <location>
        <begin position="105"/>
        <end position="127"/>
    </location>
</feature>
<feature type="transmembrane region" description="Helical" evidence="5">
    <location>
        <begin position="20"/>
        <end position="43"/>
    </location>
</feature>
<dbReference type="Proteomes" id="UP001609175">
    <property type="component" value="Unassembled WGS sequence"/>
</dbReference>
<evidence type="ECO:0000256" key="2">
    <source>
        <dbReference type="ARBA" id="ARBA00022692"/>
    </source>
</evidence>
<comment type="subcellular location">
    <subcellularLocation>
        <location evidence="1">Cell membrane</location>
        <topology evidence="1">Multi-pass membrane protein</topology>
    </subcellularLocation>
</comment>
<proteinExistence type="predicted"/>
<evidence type="ECO:0000256" key="4">
    <source>
        <dbReference type="ARBA" id="ARBA00023136"/>
    </source>
</evidence>
<feature type="transmembrane region" description="Helical" evidence="5">
    <location>
        <begin position="239"/>
        <end position="260"/>
    </location>
</feature>
<dbReference type="EMBL" id="JBIMSO010000066">
    <property type="protein sequence ID" value="MFH5210768.1"/>
    <property type="molecule type" value="Genomic_DNA"/>
</dbReference>
<organism evidence="7 8">
    <name type="scientific">Antrihabitans spumae</name>
    <dbReference type="NCBI Taxonomy" id="3373370"/>
    <lineage>
        <taxon>Bacteria</taxon>
        <taxon>Bacillati</taxon>
        <taxon>Actinomycetota</taxon>
        <taxon>Actinomycetes</taxon>
        <taxon>Mycobacteriales</taxon>
        <taxon>Nocardiaceae</taxon>
        <taxon>Antrihabitans</taxon>
    </lineage>
</organism>
<dbReference type="PANTHER" id="PTHR23531">
    <property type="entry name" value="QUINOLENE RESISTANCE PROTEIN NORA"/>
    <property type="match status" value="1"/>
</dbReference>
<reference evidence="7 8" key="1">
    <citation type="submission" date="2024-10" db="EMBL/GenBank/DDBJ databases">
        <authorList>
            <person name="Riesco R."/>
        </authorList>
    </citation>
    <scope>NUCLEOTIDE SEQUENCE [LARGE SCALE GENOMIC DNA]</scope>
    <source>
        <strain evidence="7 8">NCIMB 15449</strain>
    </source>
</reference>
<dbReference type="Pfam" id="PF07690">
    <property type="entry name" value="MFS_1"/>
    <property type="match status" value="1"/>
</dbReference>
<dbReference type="PROSITE" id="PS50850">
    <property type="entry name" value="MFS"/>
    <property type="match status" value="1"/>
</dbReference>
<feature type="transmembrane region" description="Helical" evidence="5">
    <location>
        <begin position="209"/>
        <end position="233"/>
    </location>
</feature>
<dbReference type="PANTHER" id="PTHR23531:SF1">
    <property type="entry name" value="QUINOLENE RESISTANCE PROTEIN NORA"/>
    <property type="match status" value="1"/>
</dbReference>
<evidence type="ECO:0000256" key="5">
    <source>
        <dbReference type="SAM" id="Phobius"/>
    </source>
</evidence>
<name>A0ABW7JSH2_9NOCA</name>
<gene>
    <name evidence="7" type="ORF">ACHIPZ_21565</name>
</gene>
<dbReference type="InterPro" id="IPR052714">
    <property type="entry name" value="MFS_Exporter"/>
</dbReference>
<feature type="transmembrane region" description="Helical" evidence="5">
    <location>
        <begin position="49"/>
        <end position="69"/>
    </location>
</feature>
<keyword evidence="2 5" id="KW-0812">Transmembrane</keyword>